<proteinExistence type="predicted"/>
<dbReference type="InterPro" id="IPR011990">
    <property type="entry name" value="TPR-like_helical_dom_sf"/>
</dbReference>
<comment type="caution">
    <text evidence="1">The sequence shown here is derived from an EMBL/GenBank/DDBJ whole genome shotgun (WGS) entry which is preliminary data.</text>
</comment>
<dbReference type="SUPFAM" id="SSF81901">
    <property type="entry name" value="HCP-like"/>
    <property type="match status" value="1"/>
</dbReference>
<dbReference type="InterPro" id="IPR006597">
    <property type="entry name" value="Sel1-like"/>
</dbReference>
<accession>A0ABQ1JCI6</accession>
<evidence type="ECO:0000313" key="2">
    <source>
        <dbReference type="Proteomes" id="UP000628854"/>
    </source>
</evidence>
<evidence type="ECO:0000313" key="1">
    <source>
        <dbReference type="EMBL" id="GGB65467.1"/>
    </source>
</evidence>
<dbReference type="RefSeq" id="WP_084394497.1">
    <property type="nucleotide sequence ID" value="NZ_BMKF01000001.1"/>
</dbReference>
<name>A0ABQ1JCI6_9PROT</name>
<sequence>MHRVVRTVFLTASAMFVAYSGHADELGDAVDAYLKEDYSQIETIARYADDGIPEAIALLGQAYLYGNGVESDRPLGLALLEQSASLGDRASAVQLGRVYEFGVDGVAPDDALAVKWYLVAANAGDTASAPAALKRLPAELVIEAGGASWANPDQLYRTAEATEEKPQSVEEAPVTNPVLPAATFATDVTAQHSTSGSPARAILGTDTPPAPLSLLDKTSFPIFADTRLSAIGDAAASCLVVLKPEVERRQSTLDGMMQLGSEIPTEESGVGYDKLLINDRELKAMREALQASERVLSSTSQNGGLNPEGLRLALIPHKEAYASRPATGPSAAFCGRRFIQLVGESAGWTSQ</sequence>
<organism evidence="1 2">
    <name type="scientific">Henriciella pelagia</name>
    <dbReference type="NCBI Taxonomy" id="1977912"/>
    <lineage>
        <taxon>Bacteria</taxon>
        <taxon>Pseudomonadati</taxon>
        <taxon>Pseudomonadota</taxon>
        <taxon>Alphaproteobacteria</taxon>
        <taxon>Hyphomonadales</taxon>
        <taxon>Hyphomonadaceae</taxon>
        <taxon>Henriciella</taxon>
    </lineage>
</organism>
<dbReference type="Gene3D" id="1.25.40.10">
    <property type="entry name" value="Tetratricopeptide repeat domain"/>
    <property type="match status" value="1"/>
</dbReference>
<dbReference type="SMART" id="SM00671">
    <property type="entry name" value="SEL1"/>
    <property type="match status" value="2"/>
</dbReference>
<evidence type="ECO:0008006" key="3">
    <source>
        <dbReference type="Google" id="ProtNLM"/>
    </source>
</evidence>
<protein>
    <recommendedName>
        <fullName evidence="3">Sel1 repeat family protein</fullName>
    </recommendedName>
</protein>
<dbReference type="EMBL" id="BMKF01000001">
    <property type="protein sequence ID" value="GGB65467.1"/>
    <property type="molecule type" value="Genomic_DNA"/>
</dbReference>
<gene>
    <name evidence="1" type="ORF">GCM10011503_12850</name>
</gene>
<dbReference type="Proteomes" id="UP000628854">
    <property type="component" value="Unassembled WGS sequence"/>
</dbReference>
<reference evidence="2" key="1">
    <citation type="journal article" date="2019" name="Int. J. Syst. Evol. Microbiol.">
        <title>The Global Catalogue of Microorganisms (GCM) 10K type strain sequencing project: providing services to taxonomists for standard genome sequencing and annotation.</title>
        <authorList>
            <consortium name="The Broad Institute Genomics Platform"/>
            <consortium name="The Broad Institute Genome Sequencing Center for Infectious Disease"/>
            <person name="Wu L."/>
            <person name="Ma J."/>
        </authorList>
    </citation>
    <scope>NUCLEOTIDE SEQUENCE [LARGE SCALE GENOMIC DNA]</scope>
    <source>
        <strain evidence="2">CGMCC 1.15928</strain>
    </source>
</reference>
<keyword evidence="2" id="KW-1185">Reference proteome</keyword>
<dbReference type="Pfam" id="PF08238">
    <property type="entry name" value="Sel1"/>
    <property type="match status" value="2"/>
</dbReference>